<feature type="transmembrane region" description="Helical" evidence="1">
    <location>
        <begin position="95"/>
        <end position="115"/>
    </location>
</feature>
<feature type="transmembrane region" description="Helical" evidence="1">
    <location>
        <begin position="174"/>
        <end position="193"/>
    </location>
</feature>
<dbReference type="PANTHER" id="PTHR37305:SF1">
    <property type="entry name" value="MEMBRANE PROTEIN"/>
    <property type="match status" value="1"/>
</dbReference>
<feature type="transmembrane region" description="Helical" evidence="1">
    <location>
        <begin position="27"/>
        <end position="49"/>
    </location>
</feature>
<dbReference type="RefSeq" id="WP_344135813.1">
    <property type="nucleotide sequence ID" value="NZ_BAAALT010000164.1"/>
</dbReference>
<accession>A0ABN2MBT7</accession>
<evidence type="ECO:0000313" key="3">
    <source>
        <dbReference type="Proteomes" id="UP001500218"/>
    </source>
</evidence>
<evidence type="ECO:0000256" key="1">
    <source>
        <dbReference type="SAM" id="Phobius"/>
    </source>
</evidence>
<keyword evidence="1" id="KW-0812">Transmembrane</keyword>
<keyword evidence="1" id="KW-1133">Transmembrane helix</keyword>
<keyword evidence="1" id="KW-0472">Membrane</keyword>
<reference evidence="2 3" key="1">
    <citation type="journal article" date="2019" name="Int. J. Syst. Evol. Microbiol.">
        <title>The Global Catalogue of Microorganisms (GCM) 10K type strain sequencing project: providing services to taxonomists for standard genome sequencing and annotation.</title>
        <authorList>
            <consortium name="The Broad Institute Genomics Platform"/>
            <consortium name="The Broad Institute Genome Sequencing Center for Infectious Disease"/>
            <person name="Wu L."/>
            <person name="Ma J."/>
        </authorList>
    </citation>
    <scope>NUCLEOTIDE SEQUENCE [LARGE SCALE GENOMIC DNA]</scope>
    <source>
        <strain evidence="2 3">JCM 13250</strain>
    </source>
</reference>
<feature type="transmembrane region" description="Helical" evidence="1">
    <location>
        <begin position="136"/>
        <end position="162"/>
    </location>
</feature>
<comment type="caution">
    <text evidence="2">The sequence shown here is derived from an EMBL/GenBank/DDBJ whole genome shotgun (WGS) entry which is preliminary data.</text>
</comment>
<dbReference type="PANTHER" id="PTHR37305">
    <property type="entry name" value="INTEGRAL MEMBRANE PROTEIN-RELATED"/>
    <property type="match status" value="1"/>
</dbReference>
<protein>
    <recommendedName>
        <fullName evidence="4">ABC transporter permease</fullName>
    </recommendedName>
</protein>
<sequence>MTAPTTSRRSPLGLVSAEVLKIRTTNVWWLFGISMVAVTLLALGLNMLITHYQLSPPLDQMSEESRMQMEAEAAAARSTAGLIKITANLMTSGQYLGLLFALILGALVVTNEYFHQTATATFLTTPHRTAVIVAKFVAAGLFGALFWLVATVINLVVTPIYLSSEGVAVHLTDWPVIQSVLLSLLAFVMWTIFGLGLGTLIRSQIGTIIVGIVVYLVSDILLNILAPLLHNWIEKDWVLGLPVIAPATASTIMITPGRAFEHAPPQWAGLLVMIGYVVILGGLGILLTRRRDIS</sequence>
<name>A0ABN2MBT7_9ACTN</name>
<evidence type="ECO:0000313" key="2">
    <source>
        <dbReference type="EMBL" id="GAA1819585.1"/>
    </source>
</evidence>
<dbReference type="Pfam" id="PF12679">
    <property type="entry name" value="ABC2_membrane_2"/>
    <property type="match status" value="1"/>
</dbReference>
<feature type="transmembrane region" description="Helical" evidence="1">
    <location>
        <begin position="267"/>
        <end position="287"/>
    </location>
</feature>
<proteinExistence type="predicted"/>
<organism evidence="2 3">
    <name type="scientific">Luedemannella flava</name>
    <dbReference type="NCBI Taxonomy" id="349316"/>
    <lineage>
        <taxon>Bacteria</taxon>
        <taxon>Bacillati</taxon>
        <taxon>Actinomycetota</taxon>
        <taxon>Actinomycetes</taxon>
        <taxon>Micromonosporales</taxon>
        <taxon>Micromonosporaceae</taxon>
        <taxon>Luedemannella</taxon>
    </lineage>
</organism>
<feature type="transmembrane region" description="Helical" evidence="1">
    <location>
        <begin position="205"/>
        <end position="225"/>
    </location>
</feature>
<evidence type="ECO:0008006" key="4">
    <source>
        <dbReference type="Google" id="ProtNLM"/>
    </source>
</evidence>
<keyword evidence="3" id="KW-1185">Reference proteome</keyword>
<gene>
    <name evidence="2" type="ORF">GCM10009682_45160</name>
</gene>
<dbReference type="EMBL" id="BAAALT010000164">
    <property type="protein sequence ID" value="GAA1819585.1"/>
    <property type="molecule type" value="Genomic_DNA"/>
</dbReference>
<dbReference type="Proteomes" id="UP001500218">
    <property type="component" value="Unassembled WGS sequence"/>
</dbReference>